<feature type="compositionally biased region" description="Basic and acidic residues" evidence="9">
    <location>
        <begin position="10"/>
        <end position="27"/>
    </location>
</feature>
<reference evidence="12 13" key="1">
    <citation type="submission" date="2025-05" db="UniProtKB">
        <authorList>
            <consortium name="RefSeq"/>
        </authorList>
    </citation>
    <scope>IDENTIFICATION</scope>
    <source>
        <tissue evidence="12 13">Muscle</tissue>
    </source>
</reference>
<feature type="domain" description="Cysteine/serine-rich nuclear protein N-terminal" evidence="10">
    <location>
        <begin position="619"/>
        <end position="820"/>
    </location>
</feature>
<dbReference type="GeneID" id="106464999"/>
<dbReference type="RefSeq" id="XP_022248531.1">
    <property type="nucleotide sequence ID" value="XM_022392823.1"/>
</dbReference>
<dbReference type="RefSeq" id="XP_022248530.1">
    <property type="nucleotide sequence ID" value="XM_022392822.1"/>
</dbReference>
<keyword evidence="8" id="KW-0539">Nucleus</keyword>
<keyword evidence="4" id="KW-0805">Transcription regulation</keyword>
<dbReference type="Pfam" id="PF16019">
    <property type="entry name" value="CSRNP_N"/>
    <property type="match status" value="1"/>
</dbReference>
<evidence type="ECO:0000256" key="1">
    <source>
        <dbReference type="ARBA" id="ARBA00004123"/>
    </source>
</evidence>
<evidence type="ECO:0000256" key="8">
    <source>
        <dbReference type="ARBA" id="ARBA00023242"/>
    </source>
</evidence>
<evidence type="ECO:0000256" key="9">
    <source>
        <dbReference type="SAM" id="MobiDB-lite"/>
    </source>
</evidence>
<organism evidence="11 12">
    <name type="scientific">Limulus polyphemus</name>
    <name type="common">Atlantic horseshoe crab</name>
    <dbReference type="NCBI Taxonomy" id="6850"/>
    <lineage>
        <taxon>Eukaryota</taxon>
        <taxon>Metazoa</taxon>
        <taxon>Ecdysozoa</taxon>
        <taxon>Arthropoda</taxon>
        <taxon>Chelicerata</taxon>
        <taxon>Merostomata</taxon>
        <taxon>Xiphosura</taxon>
        <taxon>Limulidae</taxon>
        <taxon>Limulus</taxon>
    </lineage>
</organism>
<evidence type="ECO:0000256" key="3">
    <source>
        <dbReference type="ARBA" id="ARBA00022703"/>
    </source>
</evidence>
<gene>
    <name evidence="12 13 14" type="primary">LOC106464999</name>
</gene>
<keyword evidence="5" id="KW-0238">DNA-binding</keyword>
<evidence type="ECO:0000259" key="10">
    <source>
        <dbReference type="Pfam" id="PF16019"/>
    </source>
</evidence>
<evidence type="ECO:0000313" key="14">
    <source>
        <dbReference type="RefSeq" id="XP_022248531.1"/>
    </source>
</evidence>
<keyword evidence="3" id="KW-0053">Apoptosis</keyword>
<evidence type="ECO:0000256" key="2">
    <source>
        <dbReference type="ARBA" id="ARBA00008548"/>
    </source>
</evidence>
<feature type="region of interest" description="Disordered" evidence="9">
    <location>
        <begin position="1"/>
        <end position="27"/>
    </location>
</feature>
<dbReference type="PANTHER" id="PTHR13580">
    <property type="entry name" value="TGF-BETA INDUCED APOPTOSIS PROTEIN"/>
    <property type="match status" value="1"/>
</dbReference>
<dbReference type="PRINTS" id="PR02031">
    <property type="entry name" value="CYSSERRICHNP"/>
</dbReference>
<evidence type="ECO:0000313" key="11">
    <source>
        <dbReference type="Proteomes" id="UP000694941"/>
    </source>
</evidence>
<dbReference type="InterPro" id="IPR023260">
    <property type="entry name" value="Cys/Ser-rich_nuc_prot"/>
</dbReference>
<evidence type="ECO:0000313" key="12">
    <source>
        <dbReference type="RefSeq" id="XP_013780643.1"/>
    </source>
</evidence>
<sequence length="1074" mass="120563">MPKHSISGSCHEDDDKEVPDSKFQKLDDPNIYQGLGVENSVYKELGSKNEILPLFDNICQSSSSEHLKLKNNYTTSPEKHQQKINSICRPLCKQNDSCDRLPVHNRIIYDSNRKQDESSVSTTVLQGSETKEHTVVNPQSSLATNETVIQENNCKTSTNSSSSTFCQDSNHRKETLNLGNIACQDAALKNKQKTVACDDKYEQDKILKVNCVLCQDTEHNQVNMGVNLSVPQSSDSTHDINIENSIVNKITDQTQEQPATSDNVKRCADHQMIKDCEGDLFQHTDHRQEILECYDPKKKINYFAPETVVTDITKYQNIDPIQKTGPVTKSVSQEALSMENINNSEYTYARKKIPLAEHISNKEIELKKVKLEAHDTLRYVLDPGDDGVKPLASNDYKKQSTSHRKPTPKSNICVIKGMDPTKEEVTDEDNEKQNFDYNHGVLQEIKPDTFLVDDTMKQPTDFRQGIHVSDNTVNNYAEPSQAEFRKELLSADEIESQTTLVIDDTMSLNIDSKQVEVLANNDSIQEALQIDSTVSQNTEPNQVALEVNCSEGKDTNPQQQLTEVNVSETLNPVSEQISCQIPEDYSQSSCQSVCSENAHASSSIKDVKISECDEPIKEKKKSVSFNGVTVYYFPRIQGFSCIPSKGGSTLGMDLHHCDIQEFSLQQHAEMQKRLHHHSVLFRRPYRVHLGGSDTDESEEVSDLSDTEFESENLFLRPVPVQQRRVMLRASGVQKIDSTEKEVCKDIRLSRELCGCDCKLYCDPVKCMCSQAGIKCQVDRLYFPCGCSKVGCQNVAGRIEFNPVRVQSHILTTLMRVQSEKQQEIKKNYSFASATKNTKLEVMYETPKTCLNIPEHLEENVDNQTSPFECEETFTCIHNNTVPLPECVSVQDKEIISKNALSKKSGGKLKEKQSVQYCVNACSTTTIGNFEASNIFRENHSDSENLTVIAQTVSLSDSIKVKDMPNECLKDISRFEDLTDRAWMVPLSNSEKAKDTPNESLVEATESEYLTVKAQTLPSLGVSKTKEMSNECLEENNSSGDLTITAQKVTSSDSPETTDYVVEIIKQNLVESVIA</sequence>
<evidence type="ECO:0000256" key="7">
    <source>
        <dbReference type="ARBA" id="ARBA00023163"/>
    </source>
</evidence>
<keyword evidence="11" id="KW-1185">Reference proteome</keyword>
<evidence type="ECO:0000256" key="6">
    <source>
        <dbReference type="ARBA" id="ARBA00023159"/>
    </source>
</evidence>
<dbReference type="RefSeq" id="XP_013780643.1">
    <property type="nucleotide sequence ID" value="XM_013925189.2"/>
</dbReference>
<accession>A0ABM1BEZ1</accession>
<comment type="subcellular location">
    <subcellularLocation>
        <location evidence="1">Nucleus</location>
    </subcellularLocation>
</comment>
<dbReference type="PANTHER" id="PTHR13580:SF9">
    <property type="entry name" value="AXIN1 UP-REGULATED 1, ISOFORM A"/>
    <property type="match status" value="1"/>
</dbReference>
<name>A0ABM1BEZ1_LIMPO</name>
<comment type="similarity">
    <text evidence="2">Belongs to the AXUD1 family.</text>
</comment>
<evidence type="ECO:0000313" key="13">
    <source>
        <dbReference type="RefSeq" id="XP_022248530.1"/>
    </source>
</evidence>
<dbReference type="Proteomes" id="UP000694941">
    <property type="component" value="Unplaced"/>
</dbReference>
<keyword evidence="7" id="KW-0804">Transcription</keyword>
<protein>
    <submittedName>
        <fullName evidence="12 13">Uncharacterized protein LOC106464999</fullName>
    </submittedName>
</protein>
<keyword evidence="6" id="KW-0010">Activator</keyword>
<evidence type="ECO:0000256" key="5">
    <source>
        <dbReference type="ARBA" id="ARBA00023125"/>
    </source>
</evidence>
<proteinExistence type="inferred from homology"/>
<dbReference type="InterPro" id="IPR031972">
    <property type="entry name" value="CSRNP_N"/>
</dbReference>
<feature type="region of interest" description="Disordered" evidence="9">
    <location>
        <begin position="388"/>
        <end position="411"/>
    </location>
</feature>
<evidence type="ECO:0000256" key="4">
    <source>
        <dbReference type="ARBA" id="ARBA00023015"/>
    </source>
</evidence>